<name>A0AAU7QVK4_9ACTN</name>
<evidence type="ECO:0008006" key="2">
    <source>
        <dbReference type="Google" id="ProtNLM"/>
    </source>
</evidence>
<proteinExistence type="predicted"/>
<sequence>MPQPKGVFCIEGEWDHDLTKRRTVLPTLDMLERLGSLRHIHRSAVTRDQLRYHLEKWLTARYAAYQVGFFALHGSPRHMWLSRSHSTSLDEVAGWIPGRWHGKRIYIGGCSVLRGSDSYLTDFLYETGASLVCGFTKQVDWIESAAFEMVILDRLVNSGRVDSAEQLASSARWAPLASHLGFRVVYANGSSVKIPKMRTGGSTVSA</sequence>
<dbReference type="EMBL" id="CP157974">
    <property type="protein sequence ID" value="XBT80244.1"/>
    <property type="molecule type" value="Genomic_DNA"/>
</dbReference>
<dbReference type="RefSeq" id="WP_349876723.1">
    <property type="nucleotide sequence ID" value="NZ_CP157974.1"/>
</dbReference>
<evidence type="ECO:0000313" key="1">
    <source>
        <dbReference type="EMBL" id="XBT80244.1"/>
    </source>
</evidence>
<gene>
    <name evidence="1" type="ORF">ABIH81_21680</name>
</gene>
<reference evidence="1" key="1">
    <citation type="submission" date="2024-06" db="EMBL/GenBank/DDBJ databases">
        <title>Micromonospora sp. strain HUAS YX12 genome sequences.</title>
        <authorList>
            <person name="Mo P."/>
        </authorList>
    </citation>
    <scope>NUCLEOTIDE SEQUENCE</scope>
    <source>
        <strain evidence="1">HUAS YX12</strain>
    </source>
</reference>
<dbReference type="Pfam" id="PF20347">
    <property type="entry name" value="DUF6642"/>
    <property type="match status" value="1"/>
</dbReference>
<accession>A0AAU7QVK4</accession>
<protein>
    <recommendedName>
        <fullName evidence="2">DUF4347 domain-containing protein</fullName>
    </recommendedName>
</protein>
<dbReference type="InterPro" id="IPR046584">
    <property type="entry name" value="DUF6642"/>
</dbReference>
<dbReference type="AlphaFoldDB" id="A0AAU7QVK4"/>
<organism evidence="1">
    <name type="scientific">Micromonospora sp. HUAS YX12</name>
    <dbReference type="NCBI Taxonomy" id="3156396"/>
    <lineage>
        <taxon>Bacteria</taxon>
        <taxon>Bacillati</taxon>
        <taxon>Actinomycetota</taxon>
        <taxon>Actinomycetes</taxon>
        <taxon>Micromonosporales</taxon>
        <taxon>Micromonosporaceae</taxon>
        <taxon>Micromonospora</taxon>
    </lineage>
</organism>